<feature type="domain" description="Helix-hairpin-helix DNA-binding motif class 1" evidence="1">
    <location>
        <begin position="297"/>
        <end position="316"/>
    </location>
</feature>
<dbReference type="InterPro" id="IPR003583">
    <property type="entry name" value="Hlx-hairpin-Hlx_DNA-bd_motif"/>
</dbReference>
<dbReference type="GO" id="GO:0006281">
    <property type="term" value="P:DNA repair"/>
    <property type="evidence" value="ECO:0007669"/>
    <property type="project" value="InterPro"/>
</dbReference>
<evidence type="ECO:0000259" key="1">
    <source>
        <dbReference type="SMART" id="SM00278"/>
    </source>
</evidence>
<dbReference type="Pfam" id="PF02371">
    <property type="entry name" value="Transposase_20"/>
    <property type="match status" value="1"/>
</dbReference>
<accession>A0A4R5Q2P1</accession>
<organism evidence="2 3">
    <name type="scientific">Dankookia rubra</name>
    <dbReference type="NCBI Taxonomy" id="1442381"/>
    <lineage>
        <taxon>Bacteria</taxon>
        <taxon>Pseudomonadati</taxon>
        <taxon>Pseudomonadota</taxon>
        <taxon>Alphaproteobacteria</taxon>
        <taxon>Acetobacterales</taxon>
        <taxon>Roseomonadaceae</taxon>
        <taxon>Dankookia</taxon>
    </lineage>
</organism>
<dbReference type="InterPro" id="IPR002525">
    <property type="entry name" value="Transp_IS110-like_N"/>
</dbReference>
<gene>
    <name evidence="2" type="ORF">E2C06_36060</name>
</gene>
<dbReference type="GO" id="GO:0004803">
    <property type="term" value="F:transposase activity"/>
    <property type="evidence" value="ECO:0007669"/>
    <property type="project" value="InterPro"/>
</dbReference>
<dbReference type="GO" id="GO:0003677">
    <property type="term" value="F:DNA binding"/>
    <property type="evidence" value="ECO:0007669"/>
    <property type="project" value="InterPro"/>
</dbReference>
<evidence type="ECO:0000313" key="3">
    <source>
        <dbReference type="Proteomes" id="UP000295096"/>
    </source>
</evidence>
<dbReference type="OrthoDB" id="5289737at2"/>
<dbReference type="EMBL" id="SMSJ01000221">
    <property type="protein sequence ID" value="TDH57132.1"/>
    <property type="molecule type" value="Genomic_DNA"/>
</dbReference>
<feature type="non-terminal residue" evidence="2">
    <location>
        <position position="330"/>
    </location>
</feature>
<name>A0A4R5Q2P1_9PROT</name>
<dbReference type="PANTHER" id="PTHR33055:SF3">
    <property type="entry name" value="PUTATIVE TRANSPOSASE FOR IS117-RELATED"/>
    <property type="match status" value="1"/>
</dbReference>
<proteinExistence type="predicted"/>
<dbReference type="InterPro" id="IPR047650">
    <property type="entry name" value="Transpos_IS110"/>
</dbReference>
<evidence type="ECO:0000313" key="2">
    <source>
        <dbReference type="EMBL" id="TDH57132.1"/>
    </source>
</evidence>
<feature type="domain" description="Helix-hairpin-helix DNA-binding motif class 1" evidence="1">
    <location>
        <begin position="248"/>
        <end position="267"/>
    </location>
</feature>
<keyword evidence="3" id="KW-1185">Reference proteome</keyword>
<comment type="caution">
    <text evidence="2">The sequence shown here is derived from an EMBL/GenBank/DDBJ whole genome shotgun (WGS) entry which is preliminary data.</text>
</comment>
<dbReference type="Proteomes" id="UP000295096">
    <property type="component" value="Unassembled WGS sequence"/>
</dbReference>
<dbReference type="InterPro" id="IPR003346">
    <property type="entry name" value="Transposase_20"/>
</dbReference>
<dbReference type="SMART" id="SM00278">
    <property type="entry name" value="HhH1"/>
    <property type="match status" value="2"/>
</dbReference>
<dbReference type="NCBIfam" id="NF033542">
    <property type="entry name" value="transpos_IS110"/>
    <property type="match status" value="1"/>
</dbReference>
<dbReference type="AlphaFoldDB" id="A0A4R5Q2P1"/>
<reference evidence="2 3" key="1">
    <citation type="journal article" date="2016" name="J. Microbiol.">
        <title>Dankookia rubra gen. nov., sp. nov., an alphaproteobacterium isolated from sediment of a shallow stream.</title>
        <authorList>
            <person name="Kim W.H."/>
            <person name="Kim D.H."/>
            <person name="Kang K."/>
            <person name="Ahn T.Y."/>
        </authorList>
    </citation>
    <scope>NUCLEOTIDE SEQUENCE [LARGE SCALE GENOMIC DNA]</scope>
    <source>
        <strain evidence="2 3">JCM30602</strain>
    </source>
</reference>
<protein>
    <submittedName>
        <fullName evidence="2">IS110 family transposase</fullName>
    </submittedName>
</protein>
<dbReference type="GO" id="GO:0006313">
    <property type="term" value="P:DNA transposition"/>
    <property type="evidence" value="ECO:0007669"/>
    <property type="project" value="InterPro"/>
</dbReference>
<sequence length="330" mass="35926">MRGSVTGRDVMRWMASAPGTTMPRRPSTRPAGGRLPMVEITTIGLDIGKRVLQVHGADAQGRKVLQRKLRRDELRAFFAALPPCLVGMEACATAHYWGRELRDLGHDVRLIPPSYVKPYVVRQKNDAADAAAICEAVTRANVRTTPIKTADQQAARVIQRTHELLSRQRVTLINAVRGHLAEFGILAPAGPQHMSQLIERVADPTTPIPALARNALNLLIDQLVELGKQVDQLEAGMKRRCKADPDGARLLAVPGIGPITASAILAGVPDIQGFRSGRDFGAWLGLVPRQNSSGGKDRLGRITKMGDRTIRRLLVTGALSVIRWARAKEG</sequence>
<dbReference type="Pfam" id="PF01548">
    <property type="entry name" value="DEDD_Tnp_IS110"/>
    <property type="match status" value="1"/>
</dbReference>
<dbReference type="PANTHER" id="PTHR33055">
    <property type="entry name" value="TRANSPOSASE FOR INSERTION SEQUENCE ELEMENT IS1111A"/>
    <property type="match status" value="1"/>
</dbReference>